<dbReference type="Pfam" id="PF21549">
    <property type="entry name" value="PRDM2_PR"/>
    <property type="match status" value="1"/>
</dbReference>
<dbReference type="InterPro" id="IPR046341">
    <property type="entry name" value="SET_dom_sf"/>
</dbReference>
<dbReference type="InterPro" id="IPR001214">
    <property type="entry name" value="SET_dom"/>
</dbReference>
<evidence type="ECO:0000313" key="9">
    <source>
        <dbReference type="EMBL" id="KAJ8919680.1"/>
    </source>
</evidence>
<evidence type="ECO:0000256" key="3">
    <source>
        <dbReference type="ARBA" id="ARBA00022771"/>
    </source>
</evidence>
<evidence type="ECO:0000259" key="7">
    <source>
        <dbReference type="PROSITE" id="PS50157"/>
    </source>
</evidence>
<feature type="region of interest" description="Disordered" evidence="6">
    <location>
        <begin position="974"/>
        <end position="1013"/>
    </location>
</feature>
<feature type="domain" description="C2H2-type" evidence="7">
    <location>
        <begin position="524"/>
        <end position="552"/>
    </location>
</feature>
<keyword evidence="4" id="KW-0862">Zinc</keyword>
<evidence type="ECO:0000256" key="6">
    <source>
        <dbReference type="SAM" id="MobiDB-lite"/>
    </source>
</evidence>
<feature type="region of interest" description="Disordered" evidence="6">
    <location>
        <begin position="1297"/>
        <end position="1322"/>
    </location>
</feature>
<sequence>MLKKFQKENNGSPKCDNHSKEENDLRQSQFSLLNAIGALNVKRWNALKKALECTNDEDFATKLLDIAQEYCNRTREQKKLVPSKGEIKKTKNKNKRYESKEAKECLSKKERPNSPNISADATENSHMNEATAEETPATISINGDCTDKHKGVSPPFEERSTSQSKNVLNQGSTVLNSRKIPETIKQLIGKENDKSSNNLDVSKVNACHHCSTCHIKDQCPIYHPHYVIKDDIDYSDWLEKYKSAYESTKVDASLGETDKYSYSVLSVPSFVTLRDTGTSHGLGVFASNSIEPFSQFGPLVGKAVKEVDIPEDFNMKDLWEIGSENGNMYFNTEEPELSNWVKFIRPATKREERNLTVISKEKNLYFVTVKFVKVNEELLYWQDSPAPASKKKMEKTTCGGCNMIFSHPHYYRMHCSVFHDLRYSLTIRKYHCKVCGAAVLGKENIMKHAAELHNGQGAYQCQFCKKFFLRLNYLEMHRTYGCSANPHRSRPLCDFCGRKFCQPQKLKVHIKRMHSDLSEVLKEFQCKSCLKILGSRAALQRHSKEVHQKQIDGACSCSRCGKKFQNKSNLKIHMLTHSGIKPFKCAADSCKAAFTTKQCLQFHYKKVHNFTEENMPKIKRSVDYTFQAYSGDVAGGRRDADVEKLHGAQNENASDSDNDSMESQGSNMDDPAPLQASSQMDERAPTPDSGAATSIENYSSFNPVNANMKVLSKGSKKWIAGEPSHSDKPSDLYTIEKLNKEELTGLSLPDADIYNRNKLGNLSDFARHEASNASLLVEAALDSVCSEPNIDIDVSTNPNCSDSLVNNLYTLTQPENLPDVSYADTACINESNLMSPSVNDHVSVTDELNNELHHTSAIRMDYTNFHQEDFSPPNSPEVSRSNFVRNYINNLSPHNPGYEPKSVTPVPSPPRYDFGHAVNADHLSSDDSNGMAAQNLSLHNPKNDIQLDLSLYKTSYKTDTQNYMRRLKFEGETNPCQDQMMNPNDLPGMPPPEADHKDSEAIESRSKYPDDLTSSVDMRNKFDIDLDLRLKNYENIDNDLLRQRNSMYDNDPDGFRTKGYDLIDAIENRNKQYETMEPDFRTDRNFEPLLLNSSELQGLDMSARSFHSYSNINRYHHLYPDVDRVDLRLNYSPPLPTYTHADILRVVSLDLTPPGRHSVDLSLRGHPLHQIANSRLLSEHGLQSTPHRLLDQSRLLSTDLSSSRHLTSDGRLISEASSRILSEHTTTRILSSNDQLQNHLLNTDQSRLIGEDSRIMSEQSRLGLIGEGRILPPTTPSGAVSPVQGFGGYAVTQSPYHPTPIAPRPHVSSPTPTPYHHYSSYY</sequence>
<feature type="compositionally biased region" description="Basic and acidic residues" evidence="6">
    <location>
        <begin position="145"/>
        <end position="160"/>
    </location>
</feature>
<proteinExistence type="predicted"/>
<protein>
    <recommendedName>
        <fullName evidence="11">PR domain zinc finger protein 4</fullName>
    </recommendedName>
</protein>
<dbReference type="SMART" id="SM00355">
    <property type="entry name" value="ZnF_C2H2"/>
    <property type="match status" value="7"/>
</dbReference>
<organism evidence="9 10">
    <name type="scientific">Exocentrus adspersus</name>
    <dbReference type="NCBI Taxonomy" id="1586481"/>
    <lineage>
        <taxon>Eukaryota</taxon>
        <taxon>Metazoa</taxon>
        <taxon>Ecdysozoa</taxon>
        <taxon>Arthropoda</taxon>
        <taxon>Hexapoda</taxon>
        <taxon>Insecta</taxon>
        <taxon>Pterygota</taxon>
        <taxon>Neoptera</taxon>
        <taxon>Endopterygota</taxon>
        <taxon>Coleoptera</taxon>
        <taxon>Polyphaga</taxon>
        <taxon>Cucujiformia</taxon>
        <taxon>Chrysomeloidea</taxon>
        <taxon>Cerambycidae</taxon>
        <taxon>Lamiinae</taxon>
        <taxon>Acanthocinini</taxon>
        <taxon>Exocentrus</taxon>
    </lineage>
</organism>
<dbReference type="SUPFAM" id="SSF57667">
    <property type="entry name" value="beta-beta-alpha zinc fingers"/>
    <property type="match status" value="2"/>
</dbReference>
<feature type="region of interest" description="Disordered" evidence="6">
    <location>
        <begin position="1"/>
        <end position="23"/>
    </location>
</feature>
<keyword evidence="1" id="KW-0479">Metal-binding</keyword>
<gene>
    <name evidence="9" type="ORF">NQ315_006208</name>
</gene>
<evidence type="ECO:0000256" key="4">
    <source>
        <dbReference type="ARBA" id="ARBA00022833"/>
    </source>
</evidence>
<feature type="compositionally biased region" description="Polar residues" evidence="6">
    <location>
        <begin position="113"/>
        <end position="128"/>
    </location>
</feature>
<evidence type="ECO:0000256" key="2">
    <source>
        <dbReference type="ARBA" id="ARBA00022737"/>
    </source>
</evidence>
<evidence type="ECO:0000256" key="5">
    <source>
        <dbReference type="PROSITE-ProRule" id="PRU00042"/>
    </source>
</evidence>
<dbReference type="InterPro" id="IPR036236">
    <property type="entry name" value="Znf_C2H2_sf"/>
</dbReference>
<feature type="domain" description="C2H2-type" evidence="7">
    <location>
        <begin position="430"/>
        <end position="458"/>
    </location>
</feature>
<evidence type="ECO:0008006" key="11">
    <source>
        <dbReference type="Google" id="ProtNLM"/>
    </source>
</evidence>
<evidence type="ECO:0000259" key="8">
    <source>
        <dbReference type="PROSITE" id="PS50280"/>
    </source>
</evidence>
<feature type="region of interest" description="Disordered" evidence="6">
    <location>
        <begin position="648"/>
        <end position="696"/>
    </location>
</feature>
<dbReference type="InterPro" id="IPR013087">
    <property type="entry name" value="Znf_C2H2_type"/>
</dbReference>
<evidence type="ECO:0000256" key="1">
    <source>
        <dbReference type="ARBA" id="ARBA00022723"/>
    </source>
</evidence>
<feature type="domain" description="C2H2-type" evidence="7">
    <location>
        <begin position="491"/>
        <end position="519"/>
    </location>
</feature>
<dbReference type="PROSITE" id="PS50157">
    <property type="entry name" value="ZINC_FINGER_C2H2_2"/>
    <property type="match status" value="6"/>
</dbReference>
<dbReference type="EMBL" id="JANEYG010000016">
    <property type="protein sequence ID" value="KAJ8919680.1"/>
    <property type="molecule type" value="Genomic_DNA"/>
</dbReference>
<feature type="domain" description="SET" evidence="8">
    <location>
        <begin position="269"/>
        <end position="383"/>
    </location>
</feature>
<dbReference type="PANTHER" id="PTHR24379">
    <property type="entry name" value="KRAB AND ZINC FINGER DOMAIN-CONTAINING"/>
    <property type="match status" value="1"/>
</dbReference>
<dbReference type="Gene3D" id="3.30.160.60">
    <property type="entry name" value="Classic Zinc Finger"/>
    <property type="match status" value="4"/>
</dbReference>
<dbReference type="GO" id="GO:0008757">
    <property type="term" value="F:S-adenosylmethionine-dependent methyltransferase activity"/>
    <property type="evidence" value="ECO:0007669"/>
    <property type="project" value="UniProtKB-ARBA"/>
</dbReference>
<dbReference type="GO" id="GO:0008170">
    <property type="term" value="F:N-methyltransferase activity"/>
    <property type="evidence" value="ECO:0007669"/>
    <property type="project" value="UniProtKB-ARBA"/>
</dbReference>
<dbReference type="GO" id="GO:0008276">
    <property type="term" value="F:protein methyltransferase activity"/>
    <property type="evidence" value="ECO:0007669"/>
    <property type="project" value="UniProtKB-ARBA"/>
</dbReference>
<name>A0AAV8W021_9CUCU</name>
<dbReference type="Gene3D" id="2.170.270.10">
    <property type="entry name" value="SET domain"/>
    <property type="match status" value="1"/>
</dbReference>
<comment type="caution">
    <text evidence="9">The sequence shown here is derived from an EMBL/GenBank/DDBJ whole genome shotgun (WGS) entry which is preliminary data.</text>
</comment>
<feature type="compositionally biased region" description="Basic and acidic residues" evidence="6">
    <location>
        <begin position="993"/>
        <end position="1010"/>
    </location>
</feature>
<reference evidence="9 10" key="1">
    <citation type="journal article" date="2023" name="Insect Mol. Biol.">
        <title>Genome sequencing provides insights into the evolution of gene families encoding plant cell wall-degrading enzymes in longhorned beetles.</title>
        <authorList>
            <person name="Shin N.R."/>
            <person name="Okamura Y."/>
            <person name="Kirsch R."/>
            <person name="Pauchet Y."/>
        </authorList>
    </citation>
    <scope>NUCLEOTIDE SEQUENCE [LARGE SCALE GENOMIC DNA]</scope>
    <source>
        <strain evidence="9">EAD_L_NR</strain>
    </source>
</reference>
<feature type="domain" description="C2H2-type" evidence="7">
    <location>
        <begin position="459"/>
        <end position="486"/>
    </location>
</feature>
<keyword evidence="2" id="KW-0677">Repeat</keyword>
<dbReference type="GO" id="GO:0008270">
    <property type="term" value="F:zinc ion binding"/>
    <property type="evidence" value="ECO:0007669"/>
    <property type="project" value="UniProtKB-KW"/>
</dbReference>
<keyword evidence="3 5" id="KW-0863">Zinc-finger</keyword>
<keyword evidence="10" id="KW-1185">Reference proteome</keyword>
<dbReference type="PROSITE" id="PS00028">
    <property type="entry name" value="ZINC_FINGER_C2H2_1"/>
    <property type="match status" value="5"/>
</dbReference>
<feature type="domain" description="C2H2-type" evidence="7">
    <location>
        <begin position="555"/>
        <end position="582"/>
    </location>
</feature>
<feature type="domain" description="C2H2-type" evidence="7">
    <location>
        <begin position="583"/>
        <end position="613"/>
    </location>
</feature>
<dbReference type="FunFam" id="3.30.160.60:FF:000100">
    <property type="entry name" value="Zinc finger 45-like"/>
    <property type="match status" value="1"/>
</dbReference>
<feature type="region of interest" description="Disordered" evidence="6">
    <location>
        <begin position="80"/>
        <end position="165"/>
    </location>
</feature>
<dbReference type="PANTHER" id="PTHR24379:SF121">
    <property type="entry name" value="C2H2-TYPE DOMAIN-CONTAINING PROTEIN"/>
    <property type="match status" value="1"/>
</dbReference>
<feature type="compositionally biased region" description="Basic and acidic residues" evidence="6">
    <location>
        <begin position="80"/>
        <end position="112"/>
    </location>
</feature>
<dbReference type="PROSITE" id="PS50280">
    <property type="entry name" value="SET"/>
    <property type="match status" value="1"/>
</dbReference>
<evidence type="ECO:0000313" key="10">
    <source>
        <dbReference type="Proteomes" id="UP001159042"/>
    </source>
</evidence>
<accession>A0AAV8W021</accession>
<dbReference type="Proteomes" id="UP001159042">
    <property type="component" value="Unassembled WGS sequence"/>
</dbReference>